<evidence type="ECO:0000313" key="11">
    <source>
        <dbReference type="EMBL" id="HGL18196.1"/>
    </source>
</evidence>
<proteinExistence type="inferred from homology"/>
<keyword evidence="7" id="KW-0547">Nucleotide-binding</keyword>
<keyword evidence="4" id="KW-0963">Cytoplasm</keyword>
<evidence type="ECO:0000256" key="2">
    <source>
        <dbReference type="ARBA" id="ARBA00007599"/>
    </source>
</evidence>
<evidence type="ECO:0000256" key="4">
    <source>
        <dbReference type="ARBA" id="ARBA00022490"/>
    </source>
</evidence>
<dbReference type="InterPro" id="IPR027417">
    <property type="entry name" value="P-loop_NTPase"/>
</dbReference>
<comment type="subcellular location">
    <subcellularLocation>
        <location evidence="1">Cytoplasm</location>
    </subcellularLocation>
</comment>
<keyword evidence="6" id="KW-0479">Metal-binding</keyword>
<dbReference type="GO" id="GO:0016740">
    <property type="term" value="F:transferase activity"/>
    <property type="evidence" value="ECO:0007669"/>
    <property type="project" value="UniProtKB-KW"/>
</dbReference>
<dbReference type="PANTHER" id="PTHR33540:SF2">
    <property type="entry name" value="TRNA THREONYLCARBAMOYLADENOSINE BIOSYNTHESIS PROTEIN TSAE"/>
    <property type="match status" value="1"/>
</dbReference>
<evidence type="ECO:0000256" key="5">
    <source>
        <dbReference type="ARBA" id="ARBA00022694"/>
    </source>
</evidence>
<dbReference type="EMBL" id="DTDJ01000047">
    <property type="protein sequence ID" value="HGL18196.1"/>
    <property type="molecule type" value="Genomic_DNA"/>
</dbReference>
<dbReference type="SUPFAM" id="SSF52540">
    <property type="entry name" value="P-loop containing nucleoside triphosphate hydrolases"/>
    <property type="match status" value="1"/>
</dbReference>
<dbReference type="GO" id="GO:0005524">
    <property type="term" value="F:ATP binding"/>
    <property type="evidence" value="ECO:0007669"/>
    <property type="project" value="UniProtKB-KW"/>
</dbReference>
<keyword evidence="11" id="KW-0808">Transferase</keyword>
<evidence type="ECO:0000256" key="8">
    <source>
        <dbReference type="ARBA" id="ARBA00022840"/>
    </source>
</evidence>
<evidence type="ECO:0000256" key="10">
    <source>
        <dbReference type="ARBA" id="ARBA00032441"/>
    </source>
</evidence>
<sequence>MTEFNIVTNSPEETREIGVKLAKVLMPPLDVLLIGELGAGKTELVRGFLSYFGHNVVRSPSFTVVNSFRTPYYTVHHIDLFRIKDFEEIEIRGILDLLSEVDSIRFIEWPEIIKDFLTPENSITFSINIIGEKQRHIRVNCMRFNICSKLFQNEIK</sequence>
<evidence type="ECO:0000256" key="9">
    <source>
        <dbReference type="ARBA" id="ARBA00022842"/>
    </source>
</evidence>
<protein>
    <recommendedName>
        <fullName evidence="3">tRNA threonylcarbamoyladenosine biosynthesis protein TsaE</fullName>
    </recommendedName>
    <alternativeName>
        <fullName evidence="10">t(6)A37 threonylcarbamoyladenosine biosynthesis protein TsaE</fullName>
    </alternativeName>
</protein>
<comment type="similarity">
    <text evidence="2">Belongs to the TsaE family.</text>
</comment>
<dbReference type="InterPro" id="IPR003442">
    <property type="entry name" value="T6A_TsaE"/>
</dbReference>
<dbReference type="GO" id="GO:0002949">
    <property type="term" value="P:tRNA threonylcarbamoyladenosine modification"/>
    <property type="evidence" value="ECO:0007669"/>
    <property type="project" value="InterPro"/>
</dbReference>
<dbReference type="GO" id="GO:0005737">
    <property type="term" value="C:cytoplasm"/>
    <property type="evidence" value="ECO:0007669"/>
    <property type="project" value="UniProtKB-SubCell"/>
</dbReference>
<comment type="caution">
    <text evidence="11">The sequence shown here is derived from an EMBL/GenBank/DDBJ whole genome shotgun (WGS) entry which is preliminary data.</text>
</comment>
<dbReference type="GO" id="GO:0046872">
    <property type="term" value="F:metal ion binding"/>
    <property type="evidence" value="ECO:0007669"/>
    <property type="project" value="UniProtKB-KW"/>
</dbReference>
<dbReference type="NCBIfam" id="TIGR00150">
    <property type="entry name" value="T6A_YjeE"/>
    <property type="match status" value="1"/>
</dbReference>
<dbReference type="Pfam" id="PF02367">
    <property type="entry name" value="TsaE"/>
    <property type="match status" value="1"/>
</dbReference>
<evidence type="ECO:0000256" key="6">
    <source>
        <dbReference type="ARBA" id="ARBA00022723"/>
    </source>
</evidence>
<dbReference type="AlphaFoldDB" id="A0A7V3ZZC4"/>
<accession>A0A7V3ZZC4</accession>
<evidence type="ECO:0000256" key="7">
    <source>
        <dbReference type="ARBA" id="ARBA00022741"/>
    </source>
</evidence>
<evidence type="ECO:0000256" key="3">
    <source>
        <dbReference type="ARBA" id="ARBA00019010"/>
    </source>
</evidence>
<gene>
    <name evidence="11" type="primary">tsaE</name>
    <name evidence="11" type="ORF">ENU66_07715</name>
</gene>
<dbReference type="Gene3D" id="3.40.50.300">
    <property type="entry name" value="P-loop containing nucleotide triphosphate hydrolases"/>
    <property type="match status" value="1"/>
</dbReference>
<keyword evidence="5" id="KW-0819">tRNA processing</keyword>
<keyword evidence="9" id="KW-0460">Magnesium</keyword>
<evidence type="ECO:0000256" key="1">
    <source>
        <dbReference type="ARBA" id="ARBA00004496"/>
    </source>
</evidence>
<dbReference type="PANTHER" id="PTHR33540">
    <property type="entry name" value="TRNA THREONYLCARBAMOYLADENOSINE BIOSYNTHESIS PROTEIN TSAE"/>
    <property type="match status" value="1"/>
</dbReference>
<organism evidence="11">
    <name type="scientific">candidate division WOR-3 bacterium</name>
    <dbReference type="NCBI Taxonomy" id="2052148"/>
    <lineage>
        <taxon>Bacteria</taxon>
        <taxon>Bacteria division WOR-3</taxon>
    </lineage>
</organism>
<keyword evidence="8" id="KW-0067">ATP-binding</keyword>
<name>A0A7V3ZZC4_UNCW3</name>
<reference evidence="11" key="1">
    <citation type="journal article" date="2020" name="mSystems">
        <title>Genome- and Community-Level Interaction Insights into Carbon Utilization and Element Cycling Functions of Hydrothermarchaeota in Hydrothermal Sediment.</title>
        <authorList>
            <person name="Zhou Z."/>
            <person name="Liu Y."/>
            <person name="Xu W."/>
            <person name="Pan J."/>
            <person name="Luo Z.H."/>
            <person name="Li M."/>
        </authorList>
    </citation>
    <scope>NUCLEOTIDE SEQUENCE [LARGE SCALE GENOMIC DNA]</scope>
    <source>
        <strain evidence="11">SpSt-69</strain>
    </source>
</reference>